<comment type="function">
    <text evidence="5">Catalyzes the deamination of various vicinal amino-alcohols to oxo compounds. Allows this organism to utilize ethanolamine as the sole source of nitrogen and carbon in the presence of external vitamin B12.</text>
</comment>
<feature type="binding site" evidence="5">
    <location>
        <position position="206"/>
    </location>
    <ligand>
        <name>adenosylcob(III)alamin</name>
        <dbReference type="ChEBI" id="CHEBI:18408"/>
    </ligand>
</feature>
<evidence type="ECO:0000313" key="7">
    <source>
        <dbReference type="Proteomes" id="UP001199919"/>
    </source>
</evidence>
<gene>
    <name evidence="5 6" type="primary">eutC</name>
    <name evidence="6" type="ORF">LT679_04195</name>
</gene>
<dbReference type="Pfam" id="PF05985">
    <property type="entry name" value="EutC"/>
    <property type="match status" value="1"/>
</dbReference>
<comment type="cofactor">
    <cofactor evidence="5">
        <name>adenosylcob(III)alamin</name>
        <dbReference type="ChEBI" id="CHEBI:18408"/>
    </cofactor>
    <text evidence="5">Binds between the large and small subunits.</text>
</comment>
<dbReference type="PIRSF" id="PIRSF018982">
    <property type="entry name" value="EutC"/>
    <property type="match status" value="1"/>
</dbReference>
<comment type="catalytic activity">
    <reaction evidence="5">
        <text>ethanolamine = acetaldehyde + NH4(+)</text>
        <dbReference type="Rhea" id="RHEA:15313"/>
        <dbReference type="ChEBI" id="CHEBI:15343"/>
        <dbReference type="ChEBI" id="CHEBI:28938"/>
        <dbReference type="ChEBI" id="CHEBI:57603"/>
        <dbReference type="EC" id="4.3.1.7"/>
    </reaction>
</comment>
<comment type="similarity">
    <text evidence="5">Belongs to the EutC family.</text>
</comment>
<dbReference type="InterPro" id="IPR042255">
    <property type="entry name" value="EutC_N"/>
</dbReference>
<keyword evidence="4 5" id="KW-1283">Bacterial microcompartment</keyword>
<keyword evidence="3 5" id="KW-0170">Cobalt</keyword>
<reference evidence="6 7" key="1">
    <citation type="submission" date="2021-12" db="EMBL/GenBank/DDBJ databases">
        <title>Mucilaginibacter roseus genome.</title>
        <authorList>
            <person name="Ferreira J.R."/>
            <person name="Newman J.D."/>
        </authorList>
    </citation>
    <scope>NUCLEOTIDE SEQUENCE [LARGE SCALE GENOMIC DNA]</scope>
    <source>
        <strain evidence="6 7">LMG 28454</strain>
    </source>
</reference>
<feature type="binding site" evidence="5">
    <location>
        <position position="156"/>
    </location>
    <ligand>
        <name>adenosylcob(III)alamin</name>
        <dbReference type="ChEBI" id="CHEBI:18408"/>
    </ligand>
</feature>
<dbReference type="InterPro" id="IPR009246">
    <property type="entry name" value="EutC"/>
</dbReference>
<keyword evidence="2 5" id="KW-0456">Lyase</keyword>
<dbReference type="Gene3D" id="1.10.30.40">
    <property type="entry name" value="Ethanolamine ammonia-lyase light chain (EutC), N-terminal domain"/>
    <property type="match status" value="1"/>
</dbReference>
<evidence type="ECO:0000256" key="4">
    <source>
        <dbReference type="ARBA" id="ARBA00024446"/>
    </source>
</evidence>
<dbReference type="InterPro" id="IPR042251">
    <property type="entry name" value="EutC_C"/>
</dbReference>
<accession>A0ABS8U2P3</accession>
<comment type="subunit">
    <text evidence="5">The basic unit is a heterodimer which dimerizes to form tetramers. The heterotetramers trimerize; 6 large subunits form a core ring with 6 small subunits projecting outwards.</text>
</comment>
<sequence>MSDDLYKQNLWDKLKKFTSARIAIGRTGSSIPVHNSLEFKLAHAHARDAVYSRLDVDKLNSELTRFNLPVLNISSRASYREQYLQRPDLGRRTDDVSNEILQANKGKYDIVIVIADGLSATAINQNMIDFLASVIPMFKAAKMQLAPICLVEQGRVAIGDDIGAALNARLSLILIGERPGLSAADSMGAYITFSPKQGLTDDSRNCVSNIRPQGLPIHMAAEKIFYLIRQAFRKQLSGVQLKDDSDERYFP</sequence>
<dbReference type="Gene3D" id="3.40.50.11240">
    <property type="entry name" value="Ethanolamine ammonia-lyase light chain (EutC)"/>
    <property type="match status" value="1"/>
</dbReference>
<evidence type="ECO:0000256" key="2">
    <source>
        <dbReference type="ARBA" id="ARBA00023239"/>
    </source>
</evidence>
<evidence type="ECO:0000256" key="3">
    <source>
        <dbReference type="ARBA" id="ARBA00023285"/>
    </source>
</evidence>
<comment type="subcellular location">
    <subcellularLocation>
        <location evidence="5">Bacterial microcompartment</location>
    </subcellularLocation>
</comment>
<keyword evidence="1 5" id="KW-0846">Cobalamin</keyword>
<name>A0ABS8U2P3_9SPHI</name>
<dbReference type="EC" id="4.3.1.7" evidence="5"/>
<keyword evidence="7" id="KW-1185">Reference proteome</keyword>
<comment type="caution">
    <text evidence="6">The sequence shown here is derived from an EMBL/GenBank/DDBJ whole genome shotgun (WGS) entry which is preliminary data.</text>
</comment>
<dbReference type="RefSeq" id="WP_232175801.1">
    <property type="nucleotide sequence ID" value="NZ_JAJPWV010000001.1"/>
</dbReference>
<evidence type="ECO:0000256" key="5">
    <source>
        <dbReference type="HAMAP-Rule" id="MF_00601"/>
    </source>
</evidence>
<proteinExistence type="inferred from homology"/>
<evidence type="ECO:0000256" key="1">
    <source>
        <dbReference type="ARBA" id="ARBA00022628"/>
    </source>
</evidence>
<dbReference type="NCBIfam" id="NF003971">
    <property type="entry name" value="PRK05465.1"/>
    <property type="match status" value="1"/>
</dbReference>
<feature type="binding site" evidence="5">
    <location>
        <position position="177"/>
    </location>
    <ligand>
        <name>adenosylcob(III)alamin</name>
        <dbReference type="ChEBI" id="CHEBI:18408"/>
    </ligand>
</feature>
<comment type="pathway">
    <text evidence="5">Amine and polyamine degradation; ethanolamine degradation.</text>
</comment>
<organism evidence="6 7">
    <name type="scientific">Mucilaginibacter roseus</name>
    <dbReference type="NCBI Taxonomy" id="1528868"/>
    <lineage>
        <taxon>Bacteria</taxon>
        <taxon>Pseudomonadati</taxon>
        <taxon>Bacteroidota</taxon>
        <taxon>Sphingobacteriia</taxon>
        <taxon>Sphingobacteriales</taxon>
        <taxon>Sphingobacteriaceae</taxon>
        <taxon>Mucilaginibacter</taxon>
    </lineage>
</organism>
<dbReference type="PANTHER" id="PTHR39330">
    <property type="entry name" value="ETHANOLAMINE AMMONIA-LYASE LIGHT CHAIN"/>
    <property type="match status" value="1"/>
</dbReference>
<dbReference type="HAMAP" id="MF_00601">
    <property type="entry name" value="EutC"/>
    <property type="match status" value="1"/>
</dbReference>
<dbReference type="PANTHER" id="PTHR39330:SF1">
    <property type="entry name" value="ETHANOLAMINE AMMONIA-LYASE SMALL SUBUNIT"/>
    <property type="match status" value="1"/>
</dbReference>
<protein>
    <recommendedName>
        <fullName evidence="5">Ethanolamine ammonia-lyase small subunit</fullName>
        <shortName evidence="5">EAL small subunit</shortName>
        <ecNumber evidence="5">4.3.1.7</ecNumber>
    </recommendedName>
</protein>
<evidence type="ECO:0000313" key="6">
    <source>
        <dbReference type="EMBL" id="MCD8739793.1"/>
    </source>
</evidence>
<dbReference type="GO" id="GO:0008851">
    <property type="term" value="F:ethanolamine ammonia-lyase activity"/>
    <property type="evidence" value="ECO:0007669"/>
    <property type="project" value="UniProtKB-EC"/>
</dbReference>
<dbReference type="EMBL" id="JAJPWV010000001">
    <property type="protein sequence ID" value="MCD8739793.1"/>
    <property type="molecule type" value="Genomic_DNA"/>
</dbReference>
<dbReference type="Proteomes" id="UP001199919">
    <property type="component" value="Unassembled WGS sequence"/>
</dbReference>